<feature type="compositionally biased region" description="Low complexity" evidence="3">
    <location>
        <begin position="258"/>
        <end position="270"/>
    </location>
</feature>
<dbReference type="Pfam" id="PF11951">
    <property type="entry name" value="Fungal_trans_2"/>
    <property type="match status" value="1"/>
</dbReference>
<dbReference type="InterPro" id="IPR021858">
    <property type="entry name" value="Fun_TF"/>
</dbReference>
<dbReference type="InterPro" id="IPR001138">
    <property type="entry name" value="Zn2Cys6_DnaBD"/>
</dbReference>
<feature type="compositionally biased region" description="Polar residues" evidence="3">
    <location>
        <begin position="323"/>
        <end position="334"/>
    </location>
</feature>
<feature type="compositionally biased region" description="Basic and acidic residues" evidence="3">
    <location>
        <begin position="80"/>
        <end position="111"/>
    </location>
</feature>
<dbReference type="PANTHER" id="PTHR37534:SF46">
    <property type="entry name" value="ZN(II)2CYS6 TRANSCRIPTION FACTOR (EUROFUNG)"/>
    <property type="match status" value="1"/>
</dbReference>
<feature type="region of interest" description="Disordered" evidence="3">
    <location>
        <begin position="701"/>
        <end position="740"/>
    </location>
</feature>
<feature type="compositionally biased region" description="Low complexity" evidence="3">
    <location>
        <begin position="159"/>
        <end position="170"/>
    </location>
</feature>
<dbReference type="AlphaFoldDB" id="A0A9P7B487"/>
<feature type="compositionally biased region" description="Low complexity" evidence="3">
    <location>
        <begin position="713"/>
        <end position="728"/>
    </location>
</feature>
<keyword evidence="2" id="KW-0539">Nucleus</keyword>
<comment type="caution">
    <text evidence="5">The sequence shown here is derived from an EMBL/GenBank/DDBJ whole genome shotgun (WGS) entry which is preliminary data.</text>
</comment>
<evidence type="ECO:0000313" key="6">
    <source>
        <dbReference type="Proteomes" id="UP000777482"/>
    </source>
</evidence>
<dbReference type="SUPFAM" id="SSF57701">
    <property type="entry name" value="Zn2/Cys6 DNA-binding domain"/>
    <property type="match status" value="1"/>
</dbReference>
<gene>
    <name evidence="5" type="ORF">C6P46_005646</name>
</gene>
<feature type="region of interest" description="Disordered" evidence="3">
    <location>
        <begin position="147"/>
        <end position="209"/>
    </location>
</feature>
<sequence length="827" mass="88765">MPAVRSGDKDKDTKTRSRAGCLTCRSRHKKCDETRLDEHRGACRRCFVGAWQCEWPTPPGEKPLKTFVRGVKAASADSENPSKKERFVPRRLSHAESEHRAENEGRGRGGDDEPMTGVRYTAAGPAPVQPYSNTSLEAVAAGFSLPENASAGGNPGHALPNLPDQQPLPNGSLPLPSFLAGRVPLETVPTSEEPPFQPPPPPPPLAAPNPFADLDILAPASSLSAFLRPNVDTNDLTDFFNSLDAEAGFWDSLGGGSSSANGSAGAPSIAESGPSPDAGTYSSGLTPHPNDLLSSSFAPTMPPSTTSSAPTLLASSRAHLVPSNQALSSTSPSSRVDPAPPSTSAAASAFNDQMRTERPSPASAAPGIPTLPVANDEEGPPMVDPVAYNTFNQGFFRSLPKPVREVVVQRAYNAATSSELSRNASMAMVMLYRLRMQQQQQQQDPDFNPSDLATTTEQQARLLAQSNLYFQRAIEHLQAPIPLEAKMVAVLDMQAYQFDQYGAAAANAILLLGEYFINEALGPQPLLDLSAIRDSANVLLTVVAWSDCIRCICIPRRRTLFAFSNLPGEPAHSNSSSTSAVVDDVTSQPYDVNAHQGLPVGLMLCVAATANLACEMDALPDEVVRVKAQGIENAVREWKPPPPDAQDLADSAGYVEKVSTSEMWRHAVIVFLYQVVHRHGPLSKPIRDAVQQILQIGVRMLNHHSPRPPPPASSLSSSSSSRAVSPPAGVQNDANRAPAPVSPSVAYDDYLSAPATRAVPWFLAGTCAILSGDRALCRKGLEVCGKQQGYRDNVMALERLWKIVDERGWVFDWREKLQDEKLLVGFL</sequence>
<dbReference type="PANTHER" id="PTHR37534">
    <property type="entry name" value="TRANSCRIPTIONAL ACTIVATOR PROTEIN UGA3"/>
    <property type="match status" value="1"/>
</dbReference>
<protein>
    <recommendedName>
        <fullName evidence="4">Zn(2)-C6 fungal-type domain-containing protein</fullName>
    </recommendedName>
</protein>
<evidence type="ECO:0000259" key="4">
    <source>
        <dbReference type="SMART" id="SM00066"/>
    </source>
</evidence>
<dbReference type="InterPro" id="IPR036864">
    <property type="entry name" value="Zn2-C6_fun-type_DNA-bd_sf"/>
</dbReference>
<dbReference type="CDD" id="cd00067">
    <property type="entry name" value="GAL4"/>
    <property type="match status" value="1"/>
</dbReference>
<dbReference type="OrthoDB" id="5419315at2759"/>
<dbReference type="SMART" id="SM00066">
    <property type="entry name" value="GAL4"/>
    <property type="match status" value="1"/>
</dbReference>
<feature type="domain" description="Zn(2)-C6 fungal-type" evidence="4">
    <location>
        <begin position="15"/>
        <end position="64"/>
    </location>
</feature>
<feature type="region of interest" description="Disordered" evidence="3">
    <location>
        <begin position="72"/>
        <end position="131"/>
    </location>
</feature>
<reference evidence="5 6" key="1">
    <citation type="submission" date="2020-11" db="EMBL/GenBank/DDBJ databases">
        <title>Kefir isolates.</title>
        <authorList>
            <person name="Marcisauskas S."/>
            <person name="Kim Y."/>
            <person name="Blasche S."/>
        </authorList>
    </citation>
    <scope>NUCLEOTIDE SEQUENCE [LARGE SCALE GENOMIC DNA]</scope>
    <source>
        <strain evidence="5 6">KR</strain>
    </source>
</reference>
<evidence type="ECO:0000256" key="1">
    <source>
        <dbReference type="ARBA" id="ARBA00004123"/>
    </source>
</evidence>
<dbReference type="GO" id="GO:0005634">
    <property type="term" value="C:nucleus"/>
    <property type="evidence" value="ECO:0007669"/>
    <property type="project" value="UniProtKB-SubCell"/>
</dbReference>
<feature type="compositionally biased region" description="Low complexity" evidence="3">
    <location>
        <begin position="294"/>
        <end position="310"/>
    </location>
</feature>
<dbReference type="GO" id="GO:0008270">
    <property type="term" value="F:zinc ion binding"/>
    <property type="evidence" value="ECO:0007669"/>
    <property type="project" value="InterPro"/>
</dbReference>
<evidence type="ECO:0000256" key="3">
    <source>
        <dbReference type="SAM" id="MobiDB-lite"/>
    </source>
</evidence>
<organism evidence="5 6">
    <name type="scientific">Rhodotorula mucilaginosa</name>
    <name type="common">Yeast</name>
    <name type="synonym">Rhodotorula rubra</name>
    <dbReference type="NCBI Taxonomy" id="5537"/>
    <lineage>
        <taxon>Eukaryota</taxon>
        <taxon>Fungi</taxon>
        <taxon>Dikarya</taxon>
        <taxon>Basidiomycota</taxon>
        <taxon>Pucciniomycotina</taxon>
        <taxon>Microbotryomycetes</taxon>
        <taxon>Sporidiobolales</taxon>
        <taxon>Sporidiobolaceae</taxon>
        <taxon>Rhodotorula</taxon>
    </lineage>
</organism>
<feature type="region of interest" description="Disordered" evidence="3">
    <location>
        <begin position="323"/>
        <end position="380"/>
    </location>
</feature>
<evidence type="ECO:0000256" key="2">
    <source>
        <dbReference type="ARBA" id="ARBA00023242"/>
    </source>
</evidence>
<feature type="region of interest" description="Disordered" evidence="3">
    <location>
        <begin position="256"/>
        <end position="310"/>
    </location>
</feature>
<feature type="compositionally biased region" description="Pro residues" evidence="3">
    <location>
        <begin position="195"/>
        <end position="207"/>
    </location>
</feature>
<proteinExistence type="predicted"/>
<dbReference type="GO" id="GO:0000981">
    <property type="term" value="F:DNA-binding transcription factor activity, RNA polymerase II-specific"/>
    <property type="evidence" value="ECO:0007669"/>
    <property type="project" value="InterPro"/>
</dbReference>
<name>A0A9P7B487_RHOMI</name>
<comment type="subcellular location">
    <subcellularLocation>
        <location evidence="1">Nucleus</location>
    </subcellularLocation>
</comment>
<evidence type="ECO:0000313" key="5">
    <source>
        <dbReference type="EMBL" id="KAG0658781.1"/>
    </source>
</evidence>
<dbReference type="EMBL" id="PUHQ01000062">
    <property type="protein sequence ID" value="KAG0658781.1"/>
    <property type="molecule type" value="Genomic_DNA"/>
</dbReference>
<dbReference type="Proteomes" id="UP000777482">
    <property type="component" value="Unassembled WGS sequence"/>
</dbReference>
<accession>A0A9P7B487</accession>
<keyword evidence="6" id="KW-1185">Reference proteome</keyword>